<accession>A0ACB0L9T5</accession>
<keyword evidence="2" id="KW-1185">Reference proteome</keyword>
<proteinExistence type="predicted"/>
<protein>
    <submittedName>
        <fullName evidence="1">Uncharacterized protein</fullName>
    </submittedName>
</protein>
<dbReference type="EMBL" id="CASHSV030000409">
    <property type="protein sequence ID" value="CAJ2665103.1"/>
    <property type="molecule type" value="Genomic_DNA"/>
</dbReference>
<organism evidence="1 2">
    <name type="scientific">Trifolium pratense</name>
    <name type="common">Red clover</name>
    <dbReference type="NCBI Taxonomy" id="57577"/>
    <lineage>
        <taxon>Eukaryota</taxon>
        <taxon>Viridiplantae</taxon>
        <taxon>Streptophyta</taxon>
        <taxon>Embryophyta</taxon>
        <taxon>Tracheophyta</taxon>
        <taxon>Spermatophyta</taxon>
        <taxon>Magnoliopsida</taxon>
        <taxon>eudicotyledons</taxon>
        <taxon>Gunneridae</taxon>
        <taxon>Pentapetalae</taxon>
        <taxon>rosids</taxon>
        <taxon>fabids</taxon>
        <taxon>Fabales</taxon>
        <taxon>Fabaceae</taxon>
        <taxon>Papilionoideae</taxon>
        <taxon>50 kb inversion clade</taxon>
        <taxon>NPAAA clade</taxon>
        <taxon>Hologalegina</taxon>
        <taxon>IRL clade</taxon>
        <taxon>Trifolieae</taxon>
        <taxon>Trifolium</taxon>
    </lineage>
</organism>
<gene>
    <name evidence="1" type="ORF">MILVUS5_LOCUS30157</name>
</gene>
<dbReference type="Proteomes" id="UP001177021">
    <property type="component" value="Unassembled WGS sequence"/>
</dbReference>
<evidence type="ECO:0000313" key="2">
    <source>
        <dbReference type="Proteomes" id="UP001177021"/>
    </source>
</evidence>
<evidence type="ECO:0000313" key="1">
    <source>
        <dbReference type="EMBL" id="CAJ2665103.1"/>
    </source>
</evidence>
<sequence length="383" mass="41741">MGCIDIEYYMPVLVMLLIQSIYAGMSLGIRVILLEGMSPRVLVVYRHASATIALAPVAYLSGRNSGSYSLNLRSFFLIFMTSLIGITLTQNLYFEGLYLIPSSIATAMTNLIPAVTFIITASVGMEKVNIRSLRTIAKIVGTLICVGGAMSITLLKGPKLLNAENLPSKSTMVTTLGSDDNWLLGCLFVLASSVAWSLWLILQVPAYASHPNYISLSAWMCLISTLQSAVVTLFLEPNLNAWKINSLLQFGCTLYSGIMGSAVVFCLQAWCITKRGPLFSAMFSPLGTVLVTVLAALLLHEEIYTGSLIGTIGVIVGLYIVLWGKAEDVIQKIDPKSAFIETEEVKFLRNESCGEASCRINLEEPLLTNVLNIKPEIESTRRS</sequence>
<reference evidence="1" key="1">
    <citation type="submission" date="2023-10" db="EMBL/GenBank/DDBJ databases">
        <authorList>
            <person name="Rodriguez Cubillos JULIANA M."/>
            <person name="De Vega J."/>
        </authorList>
    </citation>
    <scope>NUCLEOTIDE SEQUENCE</scope>
</reference>
<name>A0ACB0L9T5_TRIPR</name>
<comment type="caution">
    <text evidence="1">The sequence shown here is derived from an EMBL/GenBank/DDBJ whole genome shotgun (WGS) entry which is preliminary data.</text>
</comment>